<dbReference type="CDD" id="cd14947">
    <property type="entry name" value="NBR1_like"/>
    <property type="match status" value="1"/>
</dbReference>
<organism evidence="3 4">
    <name type="scientific">Amycolatopsis magusensis</name>
    <dbReference type="NCBI Taxonomy" id="882444"/>
    <lineage>
        <taxon>Bacteria</taxon>
        <taxon>Bacillati</taxon>
        <taxon>Actinomycetota</taxon>
        <taxon>Actinomycetes</taxon>
        <taxon>Pseudonocardiales</taxon>
        <taxon>Pseudonocardiaceae</taxon>
        <taxon>Amycolatopsis</taxon>
    </lineage>
</organism>
<dbReference type="Proteomes" id="UP000741013">
    <property type="component" value="Unassembled WGS sequence"/>
</dbReference>
<dbReference type="Pfam" id="PF13560">
    <property type="entry name" value="HTH_31"/>
    <property type="match status" value="1"/>
</dbReference>
<keyword evidence="1" id="KW-1133">Transmembrane helix</keyword>
<evidence type="ECO:0000313" key="4">
    <source>
        <dbReference type="Proteomes" id="UP000741013"/>
    </source>
</evidence>
<comment type="caution">
    <text evidence="3">The sequence shown here is derived from an EMBL/GenBank/DDBJ whole genome shotgun (WGS) entry which is preliminary data.</text>
</comment>
<feature type="domain" description="Nbr1 FW" evidence="2">
    <location>
        <begin position="152"/>
        <end position="239"/>
    </location>
</feature>
<feature type="transmembrane region" description="Helical" evidence="1">
    <location>
        <begin position="104"/>
        <end position="124"/>
    </location>
</feature>
<keyword evidence="1" id="KW-0472">Membrane</keyword>
<dbReference type="PANTHER" id="PTHR20930">
    <property type="entry name" value="OVARIAN CARCINOMA ANTIGEN CA125-RELATED"/>
    <property type="match status" value="1"/>
</dbReference>
<evidence type="ECO:0000256" key="1">
    <source>
        <dbReference type="SAM" id="Phobius"/>
    </source>
</evidence>
<dbReference type="Gene3D" id="2.60.40.10">
    <property type="entry name" value="Immunoglobulins"/>
    <property type="match status" value="1"/>
</dbReference>
<dbReference type="InterPro" id="IPR032350">
    <property type="entry name" value="Nbr1_FW"/>
</dbReference>
<accession>A0ABS4Q5M7</accession>
<dbReference type="RefSeq" id="WP_209670419.1">
    <property type="nucleotide sequence ID" value="NZ_JAGGMS010000001.1"/>
</dbReference>
<reference evidence="3 4" key="1">
    <citation type="submission" date="2021-03" db="EMBL/GenBank/DDBJ databases">
        <title>Sequencing the genomes of 1000 actinobacteria strains.</title>
        <authorList>
            <person name="Klenk H.-P."/>
        </authorList>
    </citation>
    <scope>NUCLEOTIDE SEQUENCE [LARGE SCALE GENOMIC DNA]</scope>
    <source>
        <strain evidence="3 4">DSM 45510</strain>
    </source>
</reference>
<proteinExistence type="predicted"/>
<evidence type="ECO:0000313" key="3">
    <source>
        <dbReference type="EMBL" id="MBP2186981.1"/>
    </source>
</evidence>
<name>A0ABS4Q5M7_9PSEU</name>
<gene>
    <name evidence="3" type="ORF">JOM49_008507</name>
</gene>
<evidence type="ECO:0000259" key="2">
    <source>
        <dbReference type="Pfam" id="PF16158"/>
    </source>
</evidence>
<dbReference type="InterPro" id="IPR013783">
    <property type="entry name" value="Ig-like_fold"/>
</dbReference>
<keyword evidence="4" id="KW-1185">Reference proteome</keyword>
<dbReference type="PANTHER" id="PTHR20930:SF0">
    <property type="entry name" value="PROTEIN ILRUN"/>
    <property type="match status" value="1"/>
</dbReference>
<sequence>MPRLEAEERAPALEEFMAGLRELRARAGEPSFRRMASKSGAVSHATLHLTVTGKRLQPWETVREFVRACDGDEDEWHGRWSATQLALAEDAPAPATAWWRSKRVLVPVAAALAVAVAIVVVTFLPREQPAETAEPAGPPYPGDSSRFVADVTIPDDTVVKPGTQFVKVWEIQNTGTVEWRGRYLKRTDPVDAGDCRTPERIPVNDTAPQQHVQVTVTVSAPPTAPVDCRVYWKMVDEADRELLPARQPIFFSVLVRP</sequence>
<keyword evidence="1" id="KW-0812">Transmembrane</keyword>
<protein>
    <recommendedName>
        <fullName evidence="2">Nbr1 FW domain-containing protein</fullName>
    </recommendedName>
</protein>
<dbReference type="EMBL" id="JAGGMS010000001">
    <property type="protein sequence ID" value="MBP2186981.1"/>
    <property type="molecule type" value="Genomic_DNA"/>
</dbReference>
<dbReference type="Pfam" id="PF16158">
    <property type="entry name" value="N_BRCA1_IG"/>
    <property type="match status" value="1"/>
</dbReference>